<feature type="transmembrane region" description="Helical" evidence="5">
    <location>
        <begin position="123"/>
        <end position="141"/>
    </location>
</feature>
<keyword evidence="3 5" id="KW-1133">Transmembrane helix</keyword>
<organism evidence="6 7">
    <name type="scientific">Bacillus mycoides</name>
    <dbReference type="NCBI Taxonomy" id="1405"/>
    <lineage>
        <taxon>Bacteria</taxon>
        <taxon>Bacillati</taxon>
        <taxon>Bacillota</taxon>
        <taxon>Bacilli</taxon>
        <taxon>Bacillales</taxon>
        <taxon>Bacillaceae</taxon>
        <taxon>Bacillus</taxon>
        <taxon>Bacillus cereus group</taxon>
    </lineage>
</organism>
<dbReference type="InterPro" id="IPR035906">
    <property type="entry name" value="MetI-like_sf"/>
</dbReference>
<name>A0A109FTC1_BACMY</name>
<reference evidence="6 7" key="1">
    <citation type="submission" date="2016-01" db="EMBL/GenBank/DDBJ databases">
        <authorList>
            <person name="McClelland M."/>
            <person name="Jain A."/>
            <person name="Saraogi P."/>
            <person name="Mendelson R."/>
            <person name="Westerman R."/>
            <person name="SanMiguel P."/>
            <person name="Csonka L."/>
        </authorList>
    </citation>
    <scope>NUCLEOTIDE SEQUENCE [LARGE SCALE GENOMIC DNA]</scope>
    <source>
        <strain evidence="6 7">PE8-15</strain>
    </source>
</reference>
<evidence type="ECO:0000256" key="2">
    <source>
        <dbReference type="ARBA" id="ARBA00022692"/>
    </source>
</evidence>
<feature type="transmembrane region" description="Helical" evidence="5">
    <location>
        <begin position="276"/>
        <end position="295"/>
    </location>
</feature>
<evidence type="ECO:0008006" key="8">
    <source>
        <dbReference type="Google" id="ProtNLM"/>
    </source>
</evidence>
<dbReference type="EMBL" id="LRPH01000100">
    <property type="protein sequence ID" value="KWU54397.1"/>
    <property type="molecule type" value="Genomic_DNA"/>
</dbReference>
<accession>A0A109FTC1</accession>
<feature type="transmembrane region" description="Helical" evidence="5">
    <location>
        <begin position="85"/>
        <end position="111"/>
    </location>
</feature>
<evidence type="ECO:0000256" key="4">
    <source>
        <dbReference type="ARBA" id="ARBA00023136"/>
    </source>
</evidence>
<dbReference type="PANTHER" id="PTHR43839:SF3">
    <property type="entry name" value="OLIGOPEPTIDE ABC TRANSPORTER, PERMEASE PROTEIN"/>
    <property type="match status" value="1"/>
</dbReference>
<feature type="transmembrane region" description="Helical" evidence="5">
    <location>
        <begin position="216"/>
        <end position="241"/>
    </location>
</feature>
<protein>
    <recommendedName>
        <fullName evidence="8">Peptide ABC transporter permease</fullName>
    </recommendedName>
</protein>
<gene>
    <name evidence="6" type="ORF">AWW70_26765</name>
</gene>
<dbReference type="Gene3D" id="1.10.3720.10">
    <property type="entry name" value="MetI-like"/>
    <property type="match status" value="1"/>
</dbReference>
<comment type="caution">
    <text evidence="6">The sequence shown here is derived from an EMBL/GenBank/DDBJ whole genome shotgun (WGS) entry which is preliminary data.</text>
</comment>
<evidence type="ECO:0000256" key="1">
    <source>
        <dbReference type="ARBA" id="ARBA00004141"/>
    </source>
</evidence>
<comment type="subcellular location">
    <subcellularLocation>
        <location evidence="1">Membrane</location>
        <topology evidence="1">Multi-pass membrane protein</topology>
    </subcellularLocation>
</comment>
<dbReference type="SUPFAM" id="SSF161098">
    <property type="entry name" value="MetI-like"/>
    <property type="match status" value="1"/>
</dbReference>
<dbReference type="GO" id="GO:0016020">
    <property type="term" value="C:membrane"/>
    <property type="evidence" value="ECO:0007669"/>
    <property type="project" value="UniProtKB-SubCell"/>
</dbReference>
<proteinExistence type="predicted"/>
<sequence length="346" mass="39393">MMRKIMASKRVRFGVIFLGILLLSSILYDPLLKEILPTQKRLLFNQERELIASAPFTPIQMPPFGSDRLGVPIFNKVLEGAKYTIGLAVFVSFFRVFFGAVIGLFISLYMKRLKGFIRGLSQAFDYIPTIFLAFILIKPLYVSVTGEDTSVAIQWALITYQLFVAIGIGVPTVSVFIASEIDEYKKNEHVMSSIIMGATKLHLIRTHIWLYLKDKLLILFMQNIVQSLILFTHLGILHVFIGGQRLVPIDDNTLKNISLSNEWSGLIGINNYELMVSPWIILSPLIAFFITIYTIKVMTEGIQDVFNTRIVQSPIKKQKLVKQKLTLEKHLFTFNVSNENKERIGD</sequence>
<dbReference type="RefSeq" id="WP_060751981.1">
    <property type="nucleotide sequence ID" value="NZ_LRPH01000100.1"/>
</dbReference>
<keyword evidence="4 5" id="KW-0472">Membrane</keyword>
<evidence type="ECO:0000313" key="7">
    <source>
        <dbReference type="Proteomes" id="UP000065797"/>
    </source>
</evidence>
<dbReference type="PANTHER" id="PTHR43839">
    <property type="entry name" value="OPPC IN A BINDING PROTEIN-DEPENDENT TRANSPORT SYSTEM"/>
    <property type="match status" value="1"/>
</dbReference>
<dbReference type="Proteomes" id="UP000065797">
    <property type="component" value="Unassembled WGS sequence"/>
</dbReference>
<feature type="transmembrane region" description="Helical" evidence="5">
    <location>
        <begin position="153"/>
        <end position="178"/>
    </location>
</feature>
<evidence type="ECO:0000313" key="6">
    <source>
        <dbReference type="EMBL" id="KWU54397.1"/>
    </source>
</evidence>
<keyword evidence="2 5" id="KW-0812">Transmembrane</keyword>
<evidence type="ECO:0000256" key="5">
    <source>
        <dbReference type="SAM" id="Phobius"/>
    </source>
</evidence>
<dbReference type="AlphaFoldDB" id="A0A109FTC1"/>
<evidence type="ECO:0000256" key="3">
    <source>
        <dbReference type="ARBA" id="ARBA00022989"/>
    </source>
</evidence>